<sequence>MSGAPEEDQPKPGKVETWGIEHPELGRIQVHVGSAEQLRAMDPGFPAAKEPDEAEEAEGTESEGADRITQAAELVEAKEAEGKSARLLKALIAVGTGVPAMLVTREGAVVARYERLDERKAPLDMEAAEKLEADSYTIAITSPSHPRLVVDTGRGDRWVKSIYVQDAHGGTVDIIPPEGSRAQEYYRAMEESPWKRLVYPLLGGMSKAGWAVGVLVLGPLVSRLISWLVSLLPDFSIDVPRPDISLPSISWPSISLPSIPWPDIPWPDISFPSVTVPDWIKVVVEHEKIWFPLLLGLVVGVISLRRARTARRTRQRWRSGEAETPAESPGTGATEPEGKPEEK</sequence>
<feature type="compositionally biased region" description="Basic and acidic residues" evidence="1">
    <location>
        <begin position="8"/>
        <end position="21"/>
    </location>
</feature>
<accession>A0A0Q0UEG6</accession>
<dbReference type="OrthoDB" id="4424087at2"/>
<feature type="compositionally biased region" description="Acidic residues" evidence="1">
    <location>
        <begin position="52"/>
        <end position="63"/>
    </location>
</feature>
<dbReference type="RefSeq" id="WP_055121432.1">
    <property type="nucleotide sequence ID" value="NZ_LKST01000001.1"/>
</dbReference>
<dbReference type="PATRIC" id="fig|1544416.3.peg.189"/>
<dbReference type="Proteomes" id="UP000050517">
    <property type="component" value="Unassembled WGS sequence"/>
</dbReference>
<proteinExistence type="predicted"/>
<dbReference type="EMBL" id="LKST01000001">
    <property type="protein sequence ID" value="KQB85051.1"/>
    <property type="molecule type" value="Genomic_DNA"/>
</dbReference>
<dbReference type="STRING" id="1544416.Cocul_00186"/>
<keyword evidence="3" id="KW-1185">Reference proteome</keyword>
<evidence type="ECO:0000313" key="3">
    <source>
        <dbReference type="Proteomes" id="UP000050517"/>
    </source>
</evidence>
<organism evidence="2 3">
    <name type="scientific">Corynebacterium oculi</name>
    <dbReference type="NCBI Taxonomy" id="1544416"/>
    <lineage>
        <taxon>Bacteria</taxon>
        <taxon>Bacillati</taxon>
        <taxon>Actinomycetota</taxon>
        <taxon>Actinomycetes</taxon>
        <taxon>Mycobacteriales</taxon>
        <taxon>Corynebacteriaceae</taxon>
        <taxon>Corynebacterium</taxon>
    </lineage>
</organism>
<gene>
    <name evidence="2" type="ORF">Cocul_00186</name>
</gene>
<comment type="caution">
    <text evidence="2">The sequence shown here is derived from an EMBL/GenBank/DDBJ whole genome shotgun (WGS) entry which is preliminary data.</text>
</comment>
<dbReference type="AlphaFoldDB" id="A0A0Q0UEG6"/>
<feature type="region of interest" description="Disordered" evidence="1">
    <location>
        <begin position="36"/>
        <end position="66"/>
    </location>
</feature>
<name>A0A0Q0UEG6_9CORY</name>
<feature type="region of interest" description="Disordered" evidence="1">
    <location>
        <begin position="313"/>
        <end position="343"/>
    </location>
</feature>
<protein>
    <submittedName>
        <fullName evidence="2">Uncharacterized protein</fullName>
    </submittedName>
</protein>
<feature type="region of interest" description="Disordered" evidence="1">
    <location>
        <begin position="1"/>
        <end position="21"/>
    </location>
</feature>
<evidence type="ECO:0000256" key="1">
    <source>
        <dbReference type="SAM" id="MobiDB-lite"/>
    </source>
</evidence>
<evidence type="ECO:0000313" key="2">
    <source>
        <dbReference type="EMBL" id="KQB85051.1"/>
    </source>
</evidence>
<reference evidence="2 3" key="1">
    <citation type="submission" date="2015-10" db="EMBL/GenBank/DDBJ databases">
        <title>Corynebacteirum lowii and Corynebacterium oculi species nova, derived from human clinical disease and and emended description of Corynebacterium mastiditis.</title>
        <authorList>
            <person name="Bernard K."/>
            <person name="Pacheco A.L."/>
            <person name="Mcdougall C."/>
            <person name="Burtx T."/>
            <person name="Weibe D."/>
            <person name="Tyler S."/>
            <person name="Olson A.B."/>
            <person name="Cnockaert M."/>
            <person name="Eguchi H."/>
            <person name="Kuwahara T."/>
            <person name="Nakayama-Imaohji H."/>
            <person name="Boudewijins M."/>
            <person name="Van Hoecke F."/>
            <person name="Bernier A.-M."/>
            <person name="Vandamme P."/>
        </authorList>
    </citation>
    <scope>NUCLEOTIDE SEQUENCE [LARGE SCALE GENOMIC DNA]</scope>
    <source>
        <strain evidence="2 3">NML 130210</strain>
    </source>
</reference>